<evidence type="ECO:0000313" key="5">
    <source>
        <dbReference type="Proteomes" id="UP000481288"/>
    </source>
</evidence>
<dbReference type="PANTHER" id="PTHR47336">
    <property type="entry name" value="TRANSCRIPTION FACTOR HMS1-RELATED"/>
    <property type="match status" value="1"/>
</dbReference>
<protein>
    <submittedName>
        <fullName evidence="4">Allergen Fus c 3</fullName>
    </submittedName>
</protein>
<dbReference type="CDD" id="cd11395">
    <property type="entry name" value="bHLHzip_SREBP_like"/>
    <property type="match status" value="1"/>
</dbReference>
<dbReference type="SMART" id="SM00353">
    <property type="entry name" value="HLH"/>
    <property type="match status" value="1"/>
</dbReference>
<accession>A0A7D8UWS0</accession>
<keyword evidence="1" id="KW-0175">Coiled coil</keyword>
<evidence type="ECO:0000256" key="2">
    <source>
        <dbReference type="SAM" id="MobiDB-lite"/>
    </source>
</evidence>
<dbReference type="InterPro" id="IPR036638">
    <property type="entry name" value="HLH_DNA-bd_sf"/>
</dbReference>
<comment type="caution">
    <text evidence="4">The sequence shown here is derived from an EMBL/GenBank/DDBJ whole genome shotgun (WGS) entry which is preliminary data.</text>
</comment>
<dbReference type="AlphaFoldDB" id="A0A7D8UWS0"/>
<organism evidence="4 5">
    <name type="scientific">Lachnellula cervina</name>
    <dbReference type="NCBI Taxonomy" id="1316786"/>
    <lineage>
        <taxon>Eukaryota</taxon>
        <taxon>Fungi</taxon>
        <taxon>Dikarya</taxon>
        <taxon>Ascomycota</taxon>
        <taxon>Pezizomycotina</taxon>
        <taxon>Leotiomycetes</taxon>
        <taxon>Helotiales</taxon>
        <taxon>Lachnaceae</taxon>
        <taxon>Lachnellula</taxon>
    </lineage>
</organism>
<evidence type="ECO:0000313" key="4">
    <source>
        <dbReference type="EMBL" id="TVY58173.1"/>
    </source>
</evidence>
<dbReference type="EMBL" id="QGMG01000054">
    <property type="protein sequence ID" value="TVY58173.1"/>
    <property type="molecule type" value="Genomic_DNA"/>
</dbReference>
<proteinExistence type="predicted"/>
<dbReference type="PANTHER" id="PTHR47336:SF2">
    <property type="entry name" value="TRANSCRIPTION FACTOR HMS1-RELATED"/>
    <property type="match status" value="1"/>
</dbReference>
<feature type="region of interest" description="Disordered" evidence="2">
    <location>
        <begin position="187"/>
        <end position="256"/>
    </location>
</feature>
<keyword evidence="5" id="KW-1185">Reference proteome</keyword>
<dbReference type="Pfam" id="PF00010">
    <property type="entry name" value="HLH"/>
    <property type="match status" value="1"/>
</dbReference>
<evidence type="ECO:0000259" key="3">
    <source>
        <dbReference type="PROSITE" id="PS50888"/>
    </source>
</evidence>
<dbReference type="OrthoDB" id="3542681at2759"/>
<reference evidence="4 5" key="1">
    <citation type="submission" date="2018-05" db="EMBL/GenBank/DDBJ databases">
        <title>Whole genome sequencing for identification of molecular markers to develop diagnostic detection tools for the regulated plant pathogen Lachnellula willkommii.</title>
        <authorList>
            <person name="Giroux E."/>
            <person name="Bilodeau G."/>
        </authorList>
    </citation>
    <scope>NUCLEOTIDE SEQUENCE [LARGE SCALE GENOMIC DNA]</scope>
    <source>
        <strain evidence="4 5">CBS 625.97</strain>
    </source>
</reference>
<feature type="compositionally biased region" description="Basic residues" evidence="2">
    <location>
        <begin position="218"/>
        <end position="227"/>
    </location>
</feature>
<dbReference type="Gene3D" id="4.10.280.10">
    <property type="entry name" value="Helix-loop-helix DNA-binding domain"/>
    <property type="match status" value="1"/>
</dbReference>
<name>A0A7D8UWS0_9HELO</name>
<dbReference type="InterPro" id="IPR011598">
    <property type="entry name" value="bHLH_dom"/>
</dbReference>
<dbReference type="GO" id="GO:0046983">
    <property type="term" value="F:protein dimerization activity"/>
    <property type="evidence" value="ECO:0007669"/>
    <property type="project" value="InterPro"/>
</dbReference>
<feature type="coiled-coil region" evidence="1">
    <location>
        <begin position="305"/>
        <end position="332"/>
    </location>
</feature>
<dbReference type="InterPro" id="IPR052099">
    <property type="entry name" value="Regulatory_TF_Diverse"/>
</dbReference>
<dbReference type="SUPFAM" id="SSF47459">
    <property type="entry name" value="HLH, helix-loop-helix DNA-binding domain"/>
    <property type="match status" value="1"/>
</dbReference>
<feature type="domain" description="BHLH" evidence="3">
    <location>
        <begin position="255"/>
        <end position="315"/>
    </location>
</feature>
<sequence length="348" mass="38441">MARSTLAEEFEKAPYCITSAESQICLAKYLKKRQALPPLSKHTLLNQDIYLTYSLQLQFGGSTLGQYRTFLDPTNDLSPLELEFPDLLQSSWPKNDFLASSTLWSPGAFCNASFQDGTLDEDIFEKSLDGFFSTCAVSDIPCLDLSQAFSDPEPVPFDGEDLVSELNLEPSQLQTASGAIEANESFRHAVTSSPEPELCKKKKSSYTPAWKADSSAKTPKRPRKSAKTSKDTTPKSSKRSPTTSEPDNGAGSNSALRANHNLTEKLYRNRLNGQFETLLSALPPAHDAGDARNGEEKRVSKAEVLILAKEHIRALEQTRLELEKERTGLVDDVESLKGVWIGMNTERS</sequence>
<gene>
    <name evidence="4" type="primary">FUSC3</name>
    <name evidence="4" type="ORF">LCER1_G001384</name>
</gene>
<evidence type="ECO:0000256" key="1">
    <source>
        <dbReference type="SAM" id="Coils"/>
    </source>
</evidence>
<dbReference type="Proteomes" id="UP000481288">
    <property type="component" value="Unassembled WGS sequence"/>
</dbReference>
<dbReference type="PROSITE" id="PS50888">
    <property type="entry name" value="BHLH"/>
    <property type="match status" value="1"/>
</dbReference>